<dbReference type="GO" id="GO:0008270">
    <property type="term" value="F:zinc ion binding"/>
    <property type="evidence" value="ECO:0007669"/>
    <property type="project" value="UniProtKB-KW"/>
</dbReference>
<evidence type="ECO:0000256" key="2">
    <source>
        <dbReference type="SAM" id="MobiDB-lite"/>
    </source>
</evidence>
<protein>
    <submittedName>
        <fullName evidence="5">Uncharacterized protein LOC113205304 isoform X2</fullName>
    </submittedName>
</protein>
<evidence type="ECO:0000313" key="4">
    <source>
        <dbReference type="Proteomes" id="UP000504606"/>
    </source>
</evidence>
<name>A0A9C6WPT0_FRAOC</name>
<dbReference type="PROSITE" id="PS50966">
    <property type="entry name" value="ZF_SWIM"/>
    <property type="match status" value="1"/>
</dbReference>
<gene>
    <name evidence="5" type="primary">LOC113205304</name>
</gene>
<keyword evidence="4" id="KW-1185">Reference proteome</keyword>
<dbReference type="PANTHER" id="PTHR31569:SF4">
    <property type="entry name" value="SWIM-TYPE DOMAIN-CONTAINING PROTEIN"/>
    <property type="match status" value="1"/>
</dbReference>
<feature type="region of interest" description="Disordered" evidence="2">
    <location>
        <begin position="970"/>
        <end position="995"/>
    </location>
</feature>
<dbReference type="Proteomes" id="UP000504606">
    <property type="component" value="Unplaced"/>
</dbReference>
<accession>A0A9C6WPT0</accession>
<evidence type="ECO:0000256" key="1">
    <source>
        <dbReference type="PROSITE-ProRule" id="PRU00325"/>
    </source>
</evidence>
<keyword evidence="1" id="KW-0479">Metal-binding</keyword>
<keyword evidence="1" id="KW-0862">Zinc</keyword>
<sequence length="1114" mass="125679">MATSSNIPYPGRKFTSWCDVEKCLDAYGEEKWFAWSIAHSSSIESANLNLKARGETALYDPKLKHKNVILTCTCGGVKRINNGKGLRCHQSTWKTGCRVEVHLKASKTELVVDKFEPEHNHRCDEKFFSALPKIRRRRLQDPKVRATTELLFKAGVKPCKIRSLLRSMDCGQIQQRDLANERARWKKEGLNGKTPEEKLAESLQKLLDADPGAFIYIGKDKDNNLEYLFIQTSAQRKVMEDFGEVLLLDHTYKINRNRMPVTVLMAMDGHGDGRAVGYAFIANEKSSTIGEVLSAFKTSITSAVADRIQTVVVDKDYSEVKAIKLVLPNVNIQLCDFHVSRTFKSTTKAEKPEVKTIITNMRYCSSSSDLAKLVKDLTVLATEQFMKYFKKNWLSCPMAWTFRDRSKSLNLGNNTNNRLENHNSKVKMMLHHNHELYEALDNLLELVQNKEDDVIFRNTIDQVKEAYFMHSTDPIVQSLVKDLTRFAAKLILEELNRTVSAEEVKRFCATEKECLCPHWACYLLPCRHMFSVRRQKGLQVCCTGKINKRWWKTQYHEIVTSDEPECRVFQRVVPKLMPRTTNERYTHSMLKAKAICEVMSESSEKQYSSRYANLEALLQFYSEGKEVAILEILPSSAINLNATTALTILEGEHHVISETPNGKETATVVTPEEISVNSAVHNQTQGTATLTVLEEEQVISVTPIEKETATAVTSGETSVISAVDNSTPVRANSRIEQSFSKPATTLNMTEVQPIAPVCFCGISCIRLVSQPTSRWPNNPFYKCSTNTCRFWQPAKKSKKSLVQSQDIQHTIDYSDLLNCNEPDAIAELVNAIDELENMDETNEKNKDDQLILDNADTTSQNICHGSIEVNLEVNANEATAKKTNGEKEFVSNGQIVSGNVVAEDEVDDEATLNTNGTVDVFQALKGIVLPQPVKQKGRPQGLGKTTFNWTKKTSKPRGFVMRSLEKGPVQTRKDNGLKIPDSDVTKESESEWSVTSQSKGSSDIYRVSKSQTPFCHLCVGTECIHIWACECHDYKFRSTVCKHIHKVMDLDKKSNDKSVTVGHRLSLERSTCGKGCMMVVVILGVTVFSEYSHKSINFTFFVGYILLLFHFVEK</sequence>
<evidence type="ECO:0000259" key="3">
    <source>
        <dbReference type="PROSITE" id="PS50966"/>
    </source>
</evidence>
<reference evidence="5" key="1">
    <citation type="submission" date="2025-08" db="UniProtKB">
        <authorList>
            <consortium name="RefSeq"/>
        </authorList>
    </citation>
    <scope>IDENTIFICATION</scope>
    <source>
        <tissue evidence="5">Whole organism</tissue>
    </source>
</reference>
<dbReference type="InterPro" id="IPR052579">
    <property type="entry name" value="Zinc_finger_SWIM"/>
</dbReference>
<keyword evidence="1" id="KW-0863">Zinc-finger</keyword>
<evidence type="ECO:0000313" key="5">
    <source>
        <dbReference type="RefSeq" id="XP_052123902.1"/>
    </source>
</evidence>
<dbReference type="RefSeq" id="XP_052123902.1">
    <property type="nucleotide sequence ID" value="XM_052267942.1"/>
</dbReference>
<dbReference type="InterPro" id="IPR007527">
    <property type="entry name" value="Znf_SWIM"/>
</dbReference>
<organism evidence="4 5">
    <name type="scientific">Frankliniella occidentalis</name>
    <name type="common">Western flower thrips</name>
    <name type="synonym">Euthrips occidentalis</name>
    <dbReference type="NCBI Taxonomy" id="133901"/>
    <lineage>
        <taxon>Eukaryota</taxon>
        <taxon>Metazoa</taxon>
        <taxon>Ecdysozoa</taxon>
        <taxon>Arthropoda</taxon>
        <taxon>Hexapoda</taxon>
        <taxon>Insecta</taxon>
        <taxon>Pterygota</taxon>
        <taxon>Neoptera</taxon>
        <taxon>Paraneoptera</taxon>
        <taxon>Thysanoptera</taxon>
        <taxon>Terebrantia</taxon>
        <taxon>Thripoidea</taxon>
        <taxon>Thripidae</taxon>
        <taxon>Frankliniella</taxon>
    </lineage>
</organism>
<dbReference type="Pfam" id="PF21056">
    <property type="entry name" value="ZSWIM1-3_RNaseH-like"/>
    <property type="match status" value="1"/>
</dbReference>
<proteinExistence type="predicted"/>
<dbReference type="AlphaFoldDB" id="A0A9C6WPT0"/>
<dbReference type="PANTHER" id="PTHR31569">
    <property type="entry name" value="SWIM-TYPE DOMAIN-CONTAINING PROTEIN"/>
    <property type="match status" value="1"/>
</dbReference>
<feature type="domain" description="SWIM-type" evidence="3">
    <location>
        <begin position="497"/>
        <end position="537"/>
    </location>
</feature>
<dbReference type="GeneID" id="113205304"/>
<feature type="compositionally biased region" description="Basic and acidic residues" evidence="2">
    <location>
        <begin position="971"/>
        <end position="989"/>
    </location>
</feature>
<dbReference type="InterPro" id="IPR048324">
    <property type="entry name" value="ZSWIM1-3_RNaseH-like"/>
</dbReference>